<feature type="transmembrane region" description="Helical" evidence="2">
    <location>
        <begin position="190"/>
        <end position="209"/>
    </location>
</feature>
<keyword evidence="2" id="KW-0812">Transmembrane</keyword>
<keyword evidence="2" id="KW-1133">Transmembrane helix</keyword>
<keyword evidence="4" id="KW-1185">Reference proteome</keyword>
<dbReference type="EnsemblPlants" id="KQL11610">
    <property type="protein sequence ID" value="KQL11610"/>
    <property type="gene ID" value="SETIT_006752mg"/>
</dbReference>
<dbReference type="InterPro" id="IPR009943">
    <property type="entry name" value="DUF1475"/>
</dbReference>
<feature type="transmembrane region" description="Helical" evidence="2">
    <location>
        <begin position="278"/>
        <end position="300"/>
    </location>
</feature>
<organism evidence="3 4">
    <name type="scientific">Setaria italica</name>
    <name type="common">Foxtail millet</name>
    <name type="synonym">Panicum italicum</name>
    <dbReference type="NCBI Taxonomy" id="4555"/>
    <lineage>
        <taxon>Eukaryota</taxon>
        <taxon>Viridiplantae</taxon>
        <taxon>Streptophyta</taxon>
        <taxon>Embryophyta</taxon>
        <taxon>Tracheophyta</taxon>
        <taxon>Spermatophyta</taxon>
        <taxon>Magnoliopsida</taxon>
        <taxon>Liliopsida</taxon>
        <taxon>Poales</taxon>
        <taxon>Poaceae</taxon>
        <taxon>PACMAD clade</taxon>
        <taxon>Panicoideae</taxon>
        <taxon>Panicodae</taxon>
        <taxon>Paniceae</taxon>
        <taxon>Cenchrinae</taxon>
        <taxon>Setaria</taxon>
    </lineage>
</organism>
<dbReference type="PANTHER" id="PTHR36318">
    <property type="entry name" value="OS06G0581300 PROTEIN"/>
    <property type="match status" value="1"/>
</dbReference>
<feature type="region of interest" description="Disordered" evidence="1">
    <location>
        <begin position="1"/>
        <end position="91"/>
    </location>
</feature>
<dbReference type="STRING" id="4555.K3XXT9"/>
<sequence>MASFPCPAGRNPFSSHTHTHVSFPRRHRGAPPVAAGDSAPARSLLLTATSVPSTTSKSRDAAAAPPAAYVAAPPPPLPPRRRVSVPSTPRSSYYLSPPATVRPPLNPRAVSSRGVIMAAQGSLVAWRVVFAALGLLMVGTLVYTCATDGSPFRPELLTPWMNATLIDFYVNVIAIAAWVIYKEANWISSAVWVVLLFCFGSAATCAYIVTKLFEVTPGGPSHDPLDLLFIRQGNLSQRKCSYVIIGRIMFSILGIFMAAVVTYTVITDGLPFRKELLTPWMAATLIDFYINVFAISVWVAHKESSWISTTIWIVLLICFGSITTCGYIALQLFQVSYQDPIYHVLLNSHSKYGTATSL</sequence>
<dbReference type="ExpressionAtlas" id="K3XXT9">
    <property type="expression patterns" value="baseline"/>
</dbReference>
<feature type="compositionally biased region" description="Low complexity" evidence="1">
    <location>
        <begin position="61"/>
        <end position="71"/>
    </location>
</feature>
<reference evidence="3" key="2">
    <citation type="submission" date="2018-08" db="UniProtKB">
        <authorList>
            <consortium name="EnsemblPlants"/>
        </authorList>
    </citation>
    <scope>IDENTIFICATION</scope>
    <source>
        <strain evidence="3">Yugu1</strain>
    </source>
</reference>
<dbReference type="Gramene" id="KQL11610">
    <property type="protein sequence ID" value="KQL11610"/>
    <property type="gene ID" value="SETIT_006752mg"/>
</dbReference>
<dbReference type="Proteomes" id="UP000004995">
    <property type="component" value="Unassembled WGS sequence"/>
</dbReference>
<dbReference type="FunCoup" id="K3XXT9">
    <property type="interactions" value="1226"/>
</dbReference>
<evidence type="ECO:0000313" key="4">
    <source>
        <dbReference type="Proteomes" id="UP000004995"/>
    </source>
</evidence>
<reference evidence="4" key="1">
    <citation type="journal article" date="2012" name="Nat. Biotechnol.">
        <title>Reference genome sequence of the model plant Setaria.</title>
        <authorList>
            <person name="Bennetzen J.L."/>
            <person name="Schmutz J."/>
            <person name="Wang H."/>
            <person name="Percifield R."/>
            <person name="Hawkins J."/>
            <person name="Pontaroli A.C."/>
            <person name="Estep M."/>
            <person name="Feng L."/>
            <person name="Vaughn J.N."/>
            <person name="Grimwood J."/>
            <person name="Jenkins J."/>
            <person name="Barry K."/>
            <person name="Lindquist E."/>
            <person name="Hellsten U."/>
            <person name="Deshpande S."/>
            <person name="Wang X."/>
            <person name="Wu X."/>
            <person name="Mitros T."/>
            <person name="Triplett J."/>
            <person name="Yang X."/>
            <person name="Ye C.Y."/>
            <person name="Mauro-Herrera M."/>
            <person name="Wang L."/>
            <person name="Li P."/>
            <person name="Sharma M."/>
            <person name="Sharma R."/>
            <person name="Ronald P.C."/>
            <person name="Panaud O."/>
            <person name="Kellogg E.A."/>
            <person name="Brutnell T.P."/>
            <person name="Doust A.N."/>
            <person name="Tuskan G.A."/>
            <person name="Rokhsar D."/>
            <person name="Devos K.M."/>
        </authorList>
    </citation>
    <scope>NUCLEOTIDE SEQUENCE [LARGE SCALE GENOMIC DNA]</scope>
    <source>
        <strain evidence="4">cv. Yugu1</strain>
    </source>
</reference>
<evidence type="ECO:0000256" key="2">
    <source>
        <dbReference type="SAM" id="Phobius"/>
    </source>
</evidence>
<feature type="transmembrane region" description="Helical" evidence="2">
    <location>
        <begin position="163"/>
        <end position="181"/>
    </location>
</feature>
<dbReference type="OMA" id="KEANWIT"/>
<dbReference type="eggNOG" id="ENOG502QTGN">
    <property type="taxonomic scope" value="Eukaryota"/>
</dbReference>
<dbReference type="EMBL" id="AGNK02002632">
    <property type="status" value="NOT_ANNOTATED_CDS"/>
    <property type="molecule type" value="Genomic_DNA"/>
</dbReference>
<dbReference type="Gramene" id="KQL11613">
    <property type="protein sequence ID" value="KQL11613"/>
    <property type="gene ID" value="SETIT_006752mg"/>
</dbReference>
<feature type="transmembrane region" description="Helical" evidence="2">
    <location>
        <begin position="123"/>
        <end position="143"/>
    </location>
</feature>
<keyword evidence="2" id="KW-0472">Membrane</keyword>
<feature type="compositionally biased region" description="Polar residues" evidence="1">
    <location>
        <begin position="46"/>
        <end position="56"/>
    </location>
</feature>
<feature type="compositionally biased region" description="Basic residues" evidence="1">
    <location>
        <begin position="17"/>
        <end position="29"/>
    </location>
</feature>
<dbReference type="Pfam" id="PF07343">
    <property type="entry name" value="DUF1475"/>
    <property type="match status" value="1"/>
</dbReference>
<dbReference type="PANTHER" id="PTHR36318:SF3">
    <property type="entry name" value="OS06G0581300 PROTEIN"/>
    <property type="match status" value="1"/>
</dbReference>
<proteinExistence type="predicted"/>
<feature type="transmembrane region" description="Helical" evidence="2">
    <location>
        <begin position="306"/>
        <end position="330"/>
    </location>
</feature>
<dbReference type="EnsemblPlants" id="KQL11611">
    <property type="protein sequence ID" value="KQL11611"/>
    <property type="gene ID" value="SETIT_006752mg"/>
</dbReference>
<dbReference type="EnsemblPlants" id="KQL11613">
    <property type="protein sequence ID" value="KQL11613"/>
    <property type="gene ID" value="SETIT_006752mg"/>
</dbReference>
<dbReference type="Gramene" id="KQL11611">
    <property type="protein sequence ID" value="KQL11611"/>
    <property type="gene ID" value="SETIT_006752mg"/>
</dbReference>
<protein>
    <submittedName>
        <fullName evidence="3">Uncharacterized protein</fullName>
    </submittedName>
</protein>
<name>K3XXT9_SETIT</name>
<feature type="transmembrane region" description="Helical" evidence="2">
    <location>
        <begin position="244"/>
        <end position="266"/>
    </location>
</feature>
<dbReference type="AlphaFoldDB" id="K3XXT9"/>
<evidence type="ECO:0000313" key="3">
    <source>
        <dbReference type="EnsemblPlants" id="KQL11611"/>
    </source>
</evidence>
<evidence type="ECO:0000256" key="1">
    <source>
        <dbReference type="SAM" id="MobiDB-lite"/>
    </source>
</evidence>
<gene>
    <name evidence="3" type="primary">LOC101757833</name>
</gene>
<accession>K3XXT9</accession>